<dbReference type="Proteomes" id="UP000757435">
    <property type="component" value="Unassembled WGS sequence"/>
</dbReference>
<dbReference type="SUPFAM" id="SSF49899">
    <property type="entry name" value="Concanavalin A-like lectins/glucanases"/>
    <property type="match status" value="1"/>
</dbReference>
<dbReference type="Gene3D" id="2.150.10.10">
    <property type="entry name" value="Serralysin-like metalloprotease, C-terminal"/>
    <property type="match status" value="1"/>
</dbReference>
<reference evidence="1" key="2">
    <citation type="journal article" date="2022" name="Microbiol. Resour. Announc.">
        <title>Metagenome Sequencing to Explore Phylogenomics of Terrestrial Cyanobacteria.</title>
        <authorList>
            <person name="Ward R.D."/>
            <person name="Stajich J.E."/>
            <person name="Johansen J.R."/>
            <person name="Huntemann M."/>
            <person name="Clum A."/>
            <person name="Foster B."/>
            <person name="Foster B."/>
            <person name="Roux S."/>
            <person name="Palaniappan K."/>
            <person name="Varghese N."/>
            <person name="Mukherjee S."/>
            <person name="Reddy T.B.K."/>
            <person name="Daum C."/>
            <person name="Copeland A."/>
            <person name="Chen I.A."/>
            <person name="Ivanova N.N."/>
            <person name="Kyrpides N.C."/>
            <person name="Shapiro N."/>
            <person name="Eloe-Fadrosh E.A."/>
            <person name="Pietrasiak N."/>
        </authorList>
    </citation>
    <scope>NUCLEOTIDE SEQUENCE</scope>
    <source>
        <strain evidence="1">UHER 2000/2452</strain>
    </source>
</reference>
<dbReference type="InterPro" id="IPR011049">
    <property type="entry name" value="Serralysin-like_metalloprot_C"/>
</dbReference>
<protein>
    <submittedName>
        <fullName evidence="1">Uncharacterized protein</fullName>
    </submittedName>
</protein>
<dbReference type="AlphaFoldDB" id="A0A951QC26"/>
<dbReference type="EMBL" id="JAHHHD010000016">
    <property type="protein sequence ID" value="MBW4659981.1"/>
    <property type="molecule type" value="Genomic_DNA"/>
</dbReference>
<dbReference type="Gene3D" id="2.60.120.200">
    <property type="match status" value="1"/>
</dbReference>
<reference evidence="1" key="1">
    <citation type="submission" date="2021-05" db="EMBL/GenBank/DDBJ databases">
        <authorList>
            <person name="Pietrasiak N."/>
            <person name="Ward R."/>
            <person name="Stajich J.E."/>
            <person name="Kurbessoian T."/>
        </authorList>
    </citation>
    <scope>NUCLEOTIDE SEQUENCE</scope>
    <source>
        <strain evidence="1">UHER 2000/2452</strain>
    </source>
</reference>
<dbReference type="InterPro" id="IPR013320">
    <property type="entry name" value="ConA-like_dom_sf"/>
</dbReference>
<sequence>MADTDILKLTDAKINQASFALYTTPVDRTQGLSITFDFFSYGGSSGSTGGANGGDGIGFFLIDGAQSPTKPGGFGGSLGYAQDATTAGIAGGYLGVGFDEFGNYSAAQEGRILGPGTTPDAIAVRGSEATGYRYLTGTPTSLPVSLDNPSPQATRANSRKQAQVDLTPTGLLTVQIDLNNDGDFLDAGEKPIDAFDVIAAGNGPLPSTLKFGFAASTGAATNIHEVGNFKVTASDGTPLPGNFSDGLLITGSGTGAAGGVIRGTPGSDTIIGGGGATIIGNAGGDKFTFSGISKAAALKSSTVSKLTKVTDFKFAQGDRFQLDFDNNLNTSQRPKGLSYAGTIKARNLTEATKLAYADKSASKRGRQSLKGDEALFFKFGSRTYLSVNDTKAAFATRLDLVADVTGIQFKAGDIKKASLSVGNYFV</sequence>
<proteinExistence type="predicted"/>
<evidence type="ECO:0000313" key="2">
    <source>
        <dbReference type="Proteomes" id="UP000757435"/>
    </source>
</evidence>
<accession>A0A951QC26</accession>
<name>A0A951QC26_9CYAN</name>
<evidence type="ECO:0000313" key="1">
    <source>
        <dbReference type="EMBL" id="MBW4659981.1"/>
    </source>
</evidence>
<organism evidence="1 2">
    <name type="scientific">Drouetiella hepatica Uher 2000/2452</name>
    <dbReference type="NCBI Taxonomy" id="904376"/>
    <lineage>
        <taxon>Bacteria</taxon>
        <taxon>Bacillati</taxon>
        <taxon>Cyanobacteriota</taxon>
        <taxon>Cyanophyceae</taxon>
        <taxon>Oculatellales</taxon>
        <taxon>Oculatellaceae</taxon>
        <taxon>Drouetiella</taxon>
    </lineage>
</organism>
<gene>
    <name evidence="1" type="ORF">KME15_15005</name>
</gene>
<dbReference type="NCBIfam" id="NF041519">
    <property type="entry name" value="bluetail"/>
    <property type="match status" value="1"/>
</dbReference>
<comment type="caution">
    <text evidence="1">The sequence shown here is derived from an EMBL/GenBank/DDBJ whole genome shotgun (WGS) entry which is preliminary data.</text>
</comment>
<dbReference type="InterPro" id="IPR048165">
    <property type="entry name" value="Bluetail_dom"/>
</dbReference>